<name>A0ABQ6E1W0_9GAMM</name>
<feature type="domain" description="EAL" evidence="2">
    <location>
        <begin position="374"/>
        <end position="614"/>
    </location>
</feature>
<evidence type="ECO:0000313" key="4">
    <source>
        <dbReference type="EMBL" id="GLS91337.1"/>
    </source>
</evidence>
<dbReference type="SUPFAM" id="SSF141868">
    <property type="entry name" value="EAL domain-like"/>
    <property type="match status" value="1"/>
</dbReference>
<evidence type="ECO:0000256" key="1">
    <source>
        <dbReference type="SAM" id="Phobius"/>
    </source>
</evidence>
<comment type="caution">
    <text evidence="4">The sequence shown here is derived from an EMBL/GenBank/DDBJ whole genome shotgun (WGS) entry which is preliminary data.</text>
</comment>
<dbReference type="Pfam" id="PF00990">
    <property type="entry name" value="GGDEF"/>
    <property type="match status" value="1"/>
</dbReference>
<dbReference type="CDD" id="cd01948">
    <property type="entry name" value="EAL"/>
    <property type="match status" value="1"/>
</dbReference>
<dbReference type="PANTHER" id="PTHR33121">
    <property type="entry name" value="CYCLIC DI-GMP PHOSPHODIESTERASE PDEF"/>
    <property type="match status" value="1"/>
</dbReference>
<dbReference type="PROSITE" id="PS50887">
    <property type="entry name" value="GGDEF"/>
    <property type="match status" value="1"/>
</dbReference>
<evidence type="ECO:0008006" key="6">
    <source>
        <dbReference type="Google" id="ProtNLM"/>
    </source>
</evidence>
<proteinExistence type="predicted"/>
<dbReference type="InterPro" id="IPR001633">
    <property type="entry name" value="EAL_dom"/>
</dbReference>
<evidence type="ECO:0000259" key="3">
    <source>
        <dbReference type="PROSITE" id="PS50887"/>
    </source>
</evidence>
<keyword evidence="1" id="KW-0812">Transmembrane</keyword>
<dbReference type="Proteomes" id="UP001157353">
    <property type="component" value="Unassembled WGS sequence"/>
</dbReference>
<dbReference type="Pfam" id="PF00563">
    <property type="entry name" value="EAL"/>
    <property type="match status" value="1"/>
</dbReference>
<evidence type="ECO:0000259" key="2">
    <source>
        <dbReference type="PROSITE" id="PS50883"/>
    </source>
</evidence>
<keyword evidence="5" id="KW-1185">Reference proteome</keyword>
<keyword evidence="1" id="KW-0472">Membrane</keyword>
<dbReference type="SMART" id="SM00052">
    <property type="entry name" value="EAL"/>
    <property type="match status" value="1"/>
</dbReference>
<dbReference type="NCBIfam" id="TIGR00254">
    <property type="entry name" value="GGDEF"/>
    <property type="match status" value="1"/>
</dbReference>
<dbReference type="Gene3D" id="3.20.20.450">
    <property type="entry name" value="EAL domain"/>
    <property type="match status" value="1"/>
</dbReference>
<keyword evidence="1" id="KW-1133">Transmembrane helix</keyword>
<sequence>MNEYKKSLWVSNLIVLLFAILATVICKLTFNEMLIQQQTVTATKVNEQIINRQLNGELLAQLVDYNVFNYIKISPNKLSNPLIFENTNLSTIDALLGDIKATAFLSNNGSTLFEYKTKNSQLLALMKQVLLVIYFTLILISLSITFLYYRLFKKIEKTLISEISEDSNTVGSFTKVSEQLHEQKKQFHRALQNQEKQILQLAHQVNMDNLTGLNNRHAFRKALTDILSSEENQQHAILSIIRASELNTINSQRGFQHGDEYIVSIANLISKVTERHSSSSLYRISGSDFAVITQDMSISDAQIMAKNLKVQFDQYQALNKLDSVAYNGISSIISGQLPEQVLARTDLALAKAQTEGVNNWAFEQLDSDETQFGQQHWRNIIEEIIAKRALMLLHQPIQAIHRNMKGYQEIFTRFIGENNSMIPTDTVFAMAQRVDLSVKLEKLILETVISQCRHKTDGSVRWGVNITSAAIQNSSFIVWLERLLLRESNIAASLIFEMQEVVLDSNLVASKRVFDMLKRTGSRSAICNFGKGIGSFRLFKELKPDFVKVDASLISNIERDSANQQFVRMIIDVAHRMDCRVIAEGIEHLEQKQILENMYIDGVQGFLIARPSPL</sequence>
<dbReference type="InterPro" id="IPR043128">
    <property type="entry name" value="Rev_trsase/Diguanyl_cyclase"/>
</dbReference>
<feature type="transmembrane region" description="Helical" evidence="1">
    <location>
        <begin position="129"/>
        <end position="149"/>
    </location>
</feature>
<dbReference type="EMBL" id="BSPQ01000013">
    <property type="protein sequence ID" value="GLS91337.1"/>
    <property type="molecule type" value="Genomic_DNA"/>
</dbReference>
<dbReference type="InterPro" id="IPR050706">
    <property type="entry name" value="Cyclic-di-GMP_PDE-like"/>
</dbReference>
<dbReference type="PROSITE" id="PS50883">
    <property type="entry name" value="EAL"/>
    <property type="match status" value="1"/>
</dbReference>
<dbReference type="PANTHER" id="PTHR33121:SF79">
    <property type="entry name" value="CYCLIC DI-GMP PHOSPHODIESTERASE PDED-RELATED"/>
    <property type="match status" value="1"/>
</dbReference>
<feature type="domain" description="GGDEF" evidence="3">
    <location>
        <begin position="234"/>
        <end position="365"/>
    </location>
</feature>
<feature type="transmembrane region" description="Helical" evidence="1">
    <location>
        <begin position="12"/>
        <end position="30"/>
    </location>
</feature>
<organism evidence="4 5">
    <name type="scientific">Psychromonas marina</name>
    <dbReference type="NCBI Taxonomy" id="88364"/>
    <lineage>
        <taxon>Bacteria</taxon>
        <taxon>Pseudomonadati</taxon>
        <taxon>Pseudomonadota</taxon>
        <taxon>Gammaproteobacteria</taxon>
        <taxon>Alteromonadales</taxon>
        <taxon>Psychromonadaceae</taxon>
        <taxon>Psychromonas</taxon>
    </lineage>
</organism>
<reference evidence="5" key="1">
    <citation type="journal article" date="2019" name="Int. J. Syst. Evol. Microbiol.">
        <title>The Global Catalogue of Microorganisms (GCM) 10K type strain sequencing project: providing services to taxonomists for standard genome sequencing and annotation.</title>
        <authorList>
            <consortium name="The Broad Institute Genomics Platform"/>
            <consortium name="The Broad Institute Genome Sequencing Center for Infectious Disease"/>
            <person name="Wu L."/>
            <person name="Ma J."/>
        </authorList>
    </citation>
    <scope>NUCLEOTIDE SEQUENCE [LARGE SCALE GENOMIC DNA]</scope>
    <source>
        <strain evidence="5">NBRC 103166</strain>
    </source>
</reference>
<dbReference type="Gene3D" id="3.30.70.270">
    <property type="match status" value="1"/>
</dbReference>
<dbReference type="InterPro" id="IPR029787">
    <property type="entry name" value="Nucleotide_cyclase"/>
</dbReference>
<gene>
    <name evidence="4" type="ORF">GCM10007916_24060</name>
</gene>
<dbReference type="InterPro" id="IPR000160">
    <property type="entry name" value="GGDEF_dom"/>
</dbReference>
<dbReference type="SUPFAM" id="SSF55073">
    <property type="entry name" value="Nucleotide cyclase"/>
    <property type="match status" value="1"/>
</dbReference>
<dbReference type="InterPro" id="IPR035919">
    <property type="entry name" value="EAL_sf"/>
</dbReference>
<evidence type="ECO:0000313" key="5">
    <source>
        <dbReference type="Proteomes" id="UP001157353"/>
    </source>
</evidence>
<dbReference type="SMART" id="SM00267">
    <property type="entry name" value="GGDEF"/>
    <property type="match status" value="1"/>
</dbReference>
<accession>A0ABQ6E1W0</accession>
<dbReference type="RefSeq" id="WP_284204456.1">
    <property type="nucleotide sequence ID" value="NZ_BSPQ01000013.1"/>
</dbReference>
<dbReference type="CDD" id="cd01949">
    <property type="entry name" value="GGDEF"/>
    <property type="match status" value="1"/>
</dbReference>
<protein>
    <recommendedName>
        <fullName evidence="6">GGDEF domain-containing protein</fullName>
    </recommendedName>
</protein>